<keyword evidence="1" id="KW-0472">Membrane</keyword>
<evidence type="ECO:0000256" key="1">
    <source>
        <dbReference type="SAM" id="Phobius"/>
    </source>
</evidence>
<name>A0A1D2L4F8_BROTH</name>
<dbReference type="Proteomes" id="UP000243591">
    <property type="component" value="Chromosome"/>
</dbReference>
<keyword evidence="3" id="KW-1185">Reference proteome</keyword>
<dbReference type="KEGG" id="bths:CNY62_05530"/>
<gene>
    <name evidence="2" type="ORF">CNY62_05530</name>
</gene>
<accession>A0A1D2L4F8</accession>
<dbReference type="EMBL" id="CP023483">
    <property type="protein sequence ID" value="ATF25904.1"/>
    <property type="molecule type" value="Genomic_DNA"/>
</dbReference>
<proteinExistence type="predicted"/>
<keyword evidence="1" id="KW-0812">Transmembrane</keyword>
<feature type="transmembrane region" description="Helical" evidence="1">
    <location>
        <begin position="89"/>
        <end position="112"/>
    </location>
</feature>
<dbReference type="AlphaFoldDB" id="A0A1D2L4F8"/>
<feature type="transmembrane region" description="Helical" evidence="1">
    <location>
        <begin position="12"/>
        <end position="36"/>
    </location>
</feature>
<reference evidence="2 3" key="1">
    <citation type="submission" date="2017-09" db="EMBL/GenBank/DDBJ databases">
        <title>Complete Genome Sequences of Two Strains of the Meat Spoilage Bacterium Brochothrix thermosphacta Isolated from Ground Chicken.</title>
        <authorList>
            <person name="Paoli G.C."/>
            <person name="Wijey C."/>
            <person name="Chen C.-Y."/>
            <person name="Nguyen L."/>
            <person name="Yan X."/>
            <person name="Irwin P.L."/>
        </authorList>
    </citation>
    <scope>NUCLEOTIDE SEQUENCE [LARGE SCALE GENOMIC DNA]</scope>
    <source>
        <strain evidence="2 3">BI</strain>
    </source>
</reference>
<keyword evidence="1" id="KW-1133">Transmembrane helix</keyword>
<feature type="transmembrane region" description="Helical" evidence="1">
    <location>
        <begin position="124"/>
        <end position="145"/>
    </location>
</feature>
<sequence length="160" mass="18858">MKHSYTKSDHIFSIVVVSLMLLVIIAIPFLLFYFLLYLVSLTQEINFQYENSFQNFITVMKFSSFLLISTAILDYLYLTFFHKERKRRFINIILEVVLIYAILLLAVNLYIYNSHTIHATNKGISYVASVVLLLYLLSNFIYGISKKIYIRMIEKIKKNS</sequence>
<organism evidence="2 3">
    <name type="scientific">Brochothrix thermosphacta</name>
    <name type="common">Microbacterium thermosphactum</name>
    <dbReference type="NCBI Taxonomy" id="2756"/>
    <lineage>
        <taxon>Bacteria</taxon>
        <taxon>Bacillati</taxon>
        <taxon>Bacillota</taxon>
        <taxon>Bacilli</taxon>
        <taxon>Bacillales</taxon>
        <taxon>Listeriaceae</taxon>
        <taxon>Brochothrix</taxon>
    </lineage>
</organism>
<protein>
    <submittedName>
        <fullName evidence="2">Uncharacterized protein</fullName>
    </submittedName>
</protein>
<evidence type="ECO:0000313" key="2">
    <source>
        <dbReference type="EMBL" id="ATF25904.1"/>
    </source>
</evidence>
<evidence type="ECO:0000313" key="3">
    <source>
        <dbReference type="Proteomes" id="UP000243591"/>
    </source>
</evidence>
<feature type="transmembrane region" description="Helical" evidence="1">
    <location>
        <begin position="56"/>
        <end position="77"/>
    </location>
</feature>